<evidence type="ECO:0000256" key="4">
    <source>
        <dbReference type="SAM" id="Phobius"/>
    </source>
</evidence>
<dbReference type="InterPro" id="IPR050208">
    <property type="entry name" value="MHC_class-I_related"/>
</dbReference>
<reference evidence="6" key="2">
    <citation type="submission" date="2025-09" db="UniProtKB">
        <authorList>
            <consortium name="Ensembl"/>
        </authorList>
    </citation>
    <scope>IDENTIFICATION</scope>
</reference>
<dbReference type="SUPFAM" id="SSF54452">
    <property type="entry name" value="MHC antigen-recognition domain"/>
    <property type="match status" value="1"/>
</dbReference>
<dbReference type="InterPro" id="IPR036179">
    <property type="entry name" value="Ig-like_dom_sf"/>
</dbReference>
<dbReference type="Gene3D" id="3.30.500.10">
    <property type="entry name" value="MHC class I-like antigen recognition-like"/>
    <property type="match status" value="1"/>
</dbReference>
<evidence type="ECO:0000256" key="2">
    <source>
        <dbReference type="ARBA" id="ARBA00023319"/>
    </source>
</evidence>
<dbReference type="PANTHER" id="PTHR16675">
    <property type="entry name" value="MHC CLASS I-RELATED"/>
    <property type="match status" value="1"/>
</dbReference>
<dbReference type="InterPro" id="IPR007110">
    <property type="entry name" value="Ig-like_dom"/>
</dbReference>
<sequence>STEFTRGVICRNIRNVKRLRHSLTYIYTALSKPVNSPGIHQFTAMGLLDDRMIDYFDSDNPKKVPKQDWMKERLPDDYWEKGTQSRQSKQQWFNVNINILKGRMRQNDTDVHVLQWQHGCEGDMSNGKLEFHRGTDMYSYDGKDFLAFDDANAVWVAPTNEAKQTKDKWDGVQVLKEYTKGYLENECMEWLNKFVNYGEEQLRGASPPEVYLFTKCAKVETNVILTCLATGFYPKDIILRIRRNDRILTEEDGLFSSGVRPNEDETFQRKDSVEILRSDISTYSCEVIHKATNISVRKEWGKKPLTVFIYHTLPKCSESPLVVPVIAVLVIVLVLAAAVVPFVLYKKGFLGRCNIASILGTLSQHNAV</sequence>
<evidence type="ECO:0000313" key="7">
    <source>
        <dbReference type="Proteomes" id="UP000261600"/>
    </source>
</evidence>
<dbReference type="InterPro" id="IPR011161">
    <property type="entry name" value="MHC_I-like_Ag-recog"/>
</dbReference>
<evidence type="ECO:0000256" key="1">
    <source>
        <dbReference type="ARBA" id="ARBA00023180"/>
    </source>
</evidence>
<dbReference type="SMART" id="SM00407">
    <property type="entry name" value="IGc1"/>
    <property type="match status" value="1"/>
</dbReference>
<dbReference type="Proteomes" id="UP000261600">
    <property type="component" value="Unplaced"/>
</dbReference>
<accession>A0A3Q3JRQ3</accession>
<dbReference type="Gene3D" id="2.60.40.10">
    <property type="entry name" value="Immunoglobulins"/>
    <property type="match status" value="1"/>
</dbReference>
<evidence type="ECO:0000256" key="3">
    <source>
        <dbReference type="RuleBase" id="RU004439"/>
    </source>
</evidence>
<dbReference type="GO" id="GO:0005615">
    <property type="term" value="C:extracellular space"/>
    <property type="evidence" value="ECO:0007669"/>
    <property type="project" value="TreeGrafter"/>
</dbReference>
<keyword evidence="4" id="KW-0812">Transmembrane</keyword>
<dbReference type="Pfam" id="PF00129">
    <property type="entry name" value="MHC_I"/>
    <property type="match status" value="1"/>
</dbReference>
<dbReference type="Ensembl" id="ENSMALT00000023026.1">
    <property type="protein sequence ID" value="ENSMALP00000022594.1"/>
    <property type="gene ID" value="ENSMALG00000015438.1"/>
</dbReference>
<dbReference type="SUPFAM" id="SSF48726">
    <property type="entry name" value="Immunoglobulin"/>
    <property type="match status" value="1"/>
</dbReference>
<comment type="similarity">
    <text evidence="3">Belongs to the MHC class I family.</text>
</comment>
<dbReference type="InterPro" id="IPR001039">
    <property type="entry name" value="MHC_I_a_a1/a2"/>
</dbReference>
<dbReference type="PRINTS" id="PR01638">
    <property type="entry name" value="MHCCLASSI"/>
</dbReference>
<dbReference type="InterPro" id="IPR003597">
    <property type="entry name" value="Ig_C1-set"/>
</dbReference>
<proteinExistence type="inferred from homology"/>
<feature type="domain" description="Ig-like" evidence="5">
    <location>
        <begin position="208"/>
        <end position="297"/>
    </location>
</feature>
<dbReference type="FunFam" id="3.30.500.10:FF:000005">
    <property type="entry name" value="MHC class I antigen ZKA transcript variant 1"/>
    <property type="match status" value="1"/>
</dbReference>
<feature type="transmembrane region" description="Helical" evidence="4">
    <location>
        <begin position="321"/>
        <end position="345"/>
    </location>
</feature>
<dbReference type="InterPro" id="IPR003006">
    <property type="entry name" value="Ig/MHC_CS"/>
</dbReference>
<keyword evidence="2" id="KW-0393">Immunoglobulin domain</keyword>
<dbReference type="AlphaFoldDB" id="A0A3Q3JRQ3"/>
<dbReference type="InterPro" id="IPR013783">
    <property type="entry name" value="Ig-like_fold"/>
</dbReference>
<dbReference type="PROSITE" id="PS50835">
    <property type="entry name" value="IG_LIKE"/>
    <property type="match status" value="1"/>
</dbReference>
<organism evidence="6 7">
    <name type="scientific">Monopterus albus</name>
    <name type="common">Swamp eel</name>
    <dbReference type="NCBI Taxonomy" id="43700"/>
    <lineage>
        <taxon>Eukaryota</taxon>
        <taxon>Metazoa</taxon>
        <taxon>Chordata</taxon>
        <taxon>Craniata</taxon>
        <taxon>Vertebrata</taxon>
        <taxon>Euteleostomi</taxon>
        <taxon>Actinopterygii</taxon>
        <taxon>Neopterygii</taxon>
        <taxon>Teleostei</taxon>
        <taxon>Neoteleostei</taxon>
        <taxon>Acanthomorphata</taxon>
        <taxon>Anabantaria</taxon>
        <taxon>Synbranchiformes</taxon>
        <taxon>Synbranchidae</taxon>
        <taxon>Monopterus</taxon>
    </lineage>
</organism>
<dbReference type="GO" id="GO:0006955">
    <property type="term" value="P:immune response"/>
    <property type="evidence" value="ECO:0007669"/>
    <property type="project" value="TreeGrafter"/>
</dbReference>
<keyword evidence="4" id="KW-1133">Transmembrane helix</keyword>
<evidence type="ECO:0000259" key="5">
    <source>
        <dbReference type="PROSITE" id="PS50835"/>
    </source>
</evidence>
<dbReference type="GO" id="GO:0009897">
    <property type="term" value="C:external side of plasma membrane"/>
    <property type="evidence" value="ECO:0007669"/>
    <property type="project" value="TreeGrafter"/>
</dbReference>
<keyword evidence="7" id="KW-1185">Reference proteome</keyword>
<dbReference type="PROSITE" id="PS00290">
    <property type="entry name" value="IG_MHC"/>
    <property type="match status" value="1"/>
</dbReference>
<keyword evidence="4" id="KW-0472">Membrane</keyword>
<dbReference type="PANTHER" id="PTHR16675:SF193">
    <property type="entry name" value="LOC571647 PROTEIN-RELATED"/>
    <property type="match status" value="1"/>
</dbReference>
<dbReference type="STRING" id="43700.ENSMALP00000022594"/>
<dbReference type="Pfam" id="PF07654">
    <property type="entry name" value="C1-set"/>
    <property type="match status" value="1"/>
</dbReference>
<dbReference type="InterPro" id="IPR011162">
    <property type="entry name" value="MHC_I/II-like_Ag-recog"/>
</dbReference>
<protein>
    <recommendedName>
        <fullName evidence="5">Ig-like domain-containing protein</fullName>
    </recommendedName>
</protein>
<keyword evidence="1" id="KW-0325">Glycoprotein</keyword>
<dbReference type="InterPro" id="IPR037055">
    <property type="entry name" value="MHC_I-like_Ag-recog_sf"/>
</dbReference>
<evidence type="ECO:0000313" key="6">
    <source>
        <dbReference type="Ensembl" id="ENSMALP00000022594.1"/>
    </source>
</evidence>
<name>A0A3Q3JRQ3_MONAL</name>
<reference evidence="6" key="1">
    <citation type="submission" date="2025-08" db="UniProtKB">
        <authorList>
            <consortium name="Ensembl"/>
        </authorList>
    </citation>
    <scope>IDENTIFICATION</scope>
</reference>